<dbReference type="EMBL" id="OX459118">
    <property type="protein sequence ID" value="CAI9088840.1"/>
    <property type="molecule type" value="Genomic_DNA"/>
</dbReference>
<keyword evidence="3" id="KW-1185">Reference proteome</keyword>
<evidence type="ECO:0000256" key="1">
    <source>
        <dbReference type="SAM" id="Coils"/>
    </source>
</evidence>
<dbReference type="AlphaFoldDB" id="A0AAV1BZM0"/>
<reference evidence="2" key="1">
    <citation type="submission" date="2023-03" db="EMBL/GenBank/DDBJ databases">
        <authorList>
            <person name="Julca I."/>
        </authorList>
    </citation>
    <scope>NUCLEOTIDE SEQUENCE</scope>
</reference>
<organism evidence="2 3">
    <name type="scientific">Oldenlandia corymbosa var. corymbosa</name>
    <dbReference type="NCBI Taxonomy" id="529605"/>
    <lineage>
        <taxon>Eukaryota</taxon>
        <taxon>Viridiplantae</taxon>
        <taxon>Streptophyta</taxon>
        <taxon>Embryophyta</taxon>
        <taxon>Tracheophyta</taxon>
        <taxon>Spermatophyta</taxon>
        <taxon>Magnoliopsida</taxon>
        <taxon>eudicotyledons</taxon>
        <taxon>Gunneridae</taxon>
        <taxon>Pentapetalae</taxon>
        <taxon>asterids</taxon>
        <taxon>lamiids</taxon>
        <taxon>Gentianales</taxon>
        <taxon>Rubiaceae</taxon>
        <taxon>Rubioideae</taxon>
        <taxon>Spermacoceae</taxon>
        <taxon>Hedyotis-Oldenlandia complex</taxon>
        <taxon>Oldenlandia</taxon>
    </lineage>
</organism>
<evidence type="ECO:0000313" key="2">
    <source>
        <dbReference type="EMBL" id="CAI9088840.1"/>
    </source>
</evidence>
<gene>
    <name evidence="2" type="ORF">OLC1_LOCUS1320</name>
</gene>
<sequence length="373" mass="43206">MIIRRIVRSHHYHTILRLRNPFESSPPLPHWIPSHRPSFSLRPFSFWAQNESTEPITSRDDVKVKRELKKSLSIHFKEAVGLQEKTPDDDETQIEGEDENAAELKEKLKNLEGELRFAERNSKNTEESKEDGIKRVEELFKNLSITSEEGVKRVMEQSEKESSSKRGLSLSSLFASKARRDRDALKEKKELEMDHSDYKPLSPEMEKFVIYLYEKGYFNDSNFLTRNRFDITCFENSYAKDYIRYAAEQFGRDNREIAKWLSGSDLKKVASFGCPSLGKKIVYSAKGLRRFFGIHENTVCNKCILKQSCKFVNLNGWKVDNKYLDLAMVMRVIPQYAMESVPPELVVPEEIKDSVNRLLTEAVNLSDTVTSTP</sequence>
<name>A0AAV1BZM0_OLDCO</name>
<evidence type="ECO:0000313" key="3">
    <source>
        <dbReference type="Proteomes" id="UP001161247"/>
    </source>
</evidence>
<dbReference type="Proteomes" id="UP001161247">
    <property type="component" value="Chromosome 1"/>
</dbReference>
<feature type="coiled-coil region" evidence="1">
    <location>
        <begin position="94"/>
        <end position="128"/>
    </location>
</feature>
<proteinExistence type="predicted"/>
<accession>A0AAV1BZM0</accession>
<keyword evidence="1" id="KW-0175">Coiled coil</keyword>
<protein>
    <submittedName>
        <fullName evidence="2">OLC1v1023283C1</fullName>
    </submittedName>
</protein>